<gene>
    <name evidence="4" type="ORF">X975_07348</name>
</gene>
<name>A0A087UZ21_STEMI</name>
<protein>
    <submittedName>
        <fullName evidence="4">KxDL motif-containing protein 1</fullName>
    </submittedName>
</protein>
<proteinExistence type="inferred from homology"/>
<dbReference type="GO" id="GO:0099078">
    <property type="term" value="C:BORC complex"/>
    <property type="evidence" value="ECO:0007669"/>
    <property type="project" value="TreeGrafter"/>
</dbReference>
<dbReference type="AlphaFoldDB" id="A0A087UZ21"/>
<organism evidence="4 5">
    <name type="scientific">Stegodyphus mimosarum</name>
    <name type="common">African social velvet spider</name>
    <dbReference type="NCBI Taxonomy" id="407821"/>
    <lineage>
        <taxon>Eukaryota</taxon>
        <taxon>Metazoa</taxon>
        <taxon>Ecdysozoa</taxon>
        <taxon>Arthropoda</taxon>
        <taxon>Chelicerata</taxon>
        <taxon>Arachnida</taxon>
        <taxon>Araneae</taxon>
        <taxon>Araneomorphae</taxon>
        <taxon>Entelegynae</taxon>
        <taxon>Eresoidea</taxon>
        <taxon>Eresidae</taxon>
        <taxon>Stegodyphus</taxon>
    </lineage>
</organism>
<accession>A0A087UZ21</accession>
<feature type="compositionally biased region" description="Low complexity" evidence="2">
    <location>
        <begin position="89"/>
        <end position="109"/>
    </location>
</feature>
<dbReference type="STRING" id="407821.A0A087UZ21"/>
<dbReference type="Proteomes" id="UP000054359">
    <property type="component" value="Unassembled WGS sequence"/>
</dbReference>
<feature type="non-terminal residue" evidence="4">
    <location>
        <position position="109"/>
    </location>
</feature>
<dbReference type="InterPro" id="IPR019371">
    <property type="entry name" value="KxDL_dom"/>
</dbReference>
<evidence type="ECO:0000256" key="2">
    <source>
        <dbReference type="SAM" id="MobiDB-lite"/>
    </source>
</evidence>
<keyword evidence="5" id="KW-1185">Reference proteome</keyword>
<feature type="region of interest" description="Disordered" evidence="2">
    <location>
        <begin position="71"/>
        <end position="109"/>
    </location>
</feature>
<dbReference type="OrthoDB" id="10258877at2759"/>
<feature type="domain" description="KxDL" evidence="3">
    <location>
        <begin position="1"/>
        <end position="56"/>
    </location>
</feature>
<reference evidence="4 5" key="1">
    <citation type="submission" date="2013-11" db="EMBL/GenBank/DDBJ databases">
        <title>Genome sequencing of Stegodyphus mimosarum.</title>
        <authorList>
            <person name="Bechsgaard J."/>
        </authorList>
    </citation>
    <scope>NUCLEOTIDE SEQUENCE [LARGE SCALE GENOMIC DNA]</scope>
</reference>
<sequence>MLVNCNALLSSRYVGASKDLKKHITLLVDLKKDLDSVFRRIRFLKMKLSQQYPESFSACSSVFNILDEEEEQDEKENTSAYNLQAPDISTTVASSSGSRGSSPTSASSS</sequence>
<comment type="similarity">
    <text evidence="1">Belongs to the KXD1 family.</text>
</comment>
<evidence type="ECO:0000259" key="3">
    <source>
        <dbReference type="Pfam" id="PF10241"/>
    </source>
</evidence>
<evidence type="ECO:0000313" key="4">
    <source>
        <dbReference type="EMBL" id="KFM82610.1"/>
    </source>
</evidence>
<dbReference type="InterPro" id="IPR039843">
    <property type="entry name" value="KXD1-like"/>
</dbReference>
<dbReference type="PANTHER" id="PTHR13511">
    <property type="entry name" value="KXDL MOTIF-CONTAINING PROTEIN 1"/>
    <property type="match status" value="1"/>
</dbReference>
<evidence type="ECO:0000313" key="5">
    <source>
        <dbReference type="Proteomes" id="UP000054359"/>
    </source>
</evidence>
<dbReference type="PANTHER" id="PTHR13511:SF0">
    <property type="entry name" value="KXDL MOTIF-CONTAINING PROTEIN 1"/>
    <property type="match status" value="1"/>
</dbReference>
<dbReference type="Pfam" id="PF10241">
    <property type="entry name" value="KxDL"/>
    <property type="match status" value="1"/>
</dbReference>
<evidence type="ECO:0000256" key="1">
    <source>
        <dbReference type="ARBA" id="ARBA00005913"/>
    </source>
</evidence>
<dbReference type="EMBL" id="KK122374">
    <property type="protein sequence ID" value="KFM82610.1"/>
    <property type="molecule type" value="Genomic_DNA"/>
</dbReference>
<dbReference type="GO" id="GO:0032418">
    <property type="term" value="P:lysosome localization"/>
    <property type="evidence" value="ECO:0007669"/>
    <property type="project" value="TreeGrafter"/>
</dbReference>